<accession>A0A0Q3LTQ6</accession>
<dbReference type="EMBL" id="CM000882">
    <property type="protein sequence ID" value="KQJ95813.1"/>
    <property type="molecule type" value="Genomic_DNA"/>
</dbReference>
<organism evidence="2">
    <name type="scientific">Brachypodium distachyon</name>
    <name type="common">Purple false brome</name>
    <name type="synonym">Trachynia distachya</name>
    <dbReference type="NCBI Taxonomy" id="15368"/>
    <lineage>
        <taxon>Eukaryota</taxon>
        <taxon>Viridiplantae</taxon>
        <taxon>Streptophyta</taxon>
        <taxon>Embryophyta</taxon>
        <taxon>Tracheophyta</taxon>
        <taxon>Spermatophyta</taxon>
        <taxon>Magnoliopsida</taxon>
        <taxon>Liliopsida</taxon>
        <taxon>Poales</taxon>
        <taxon>Poaceae</taxon>
        <taxon>BOP clade</taxon>
        <taxon>Pooideae</taxon>
        <taxon>Stipodae</taxon>
        <taxon>Brachypodieae</taxon>
        <taxon>Brachypodium</taxon>
    </lineage>
</organism>
<name>A0A0Q3LTQ6_BRADI</name>
<proteinExistence type="predicted"/>
<gene>
    <name evidence="2" type="ORF">BRADI_3g19185v3</name>
</gene>
<sequence length="121" mass="13566">MPPSSVLQGHEFDDAGPKRTHQTHVYKGTYIGVVLELIKPQLAKFFPLHGPNKGAKMDRWRRLCAWQGMLGTDSEGMMARRVHAMVLLLPFPAFPARRGSMIAGRASDAHMMRPRFQLPAS</sequence>
<reference evidence="2" key="2">
    <citation type="submission" date="2017-06" db="EMBL/GenBank/DDBJ databases">
        <title>WGS assembly of Brachypodium distachyon.</title>
        <authorList>
            <consortium name="The International Brachypodium Initiative"/>
            <person name="Lucas S."/>
            <person name="Harmon-Smith M."/>
            <person name="Lail K."/>
            <person name="Tice H."/>
            <person name="Grimwood J."/>
            <person name="Bruce D."/>
            <person name="Barry K."/>
            <person name="Shu S."/>
            <person name="Lindquist E."/>
            <person name="Wang M."/>
            <person name="Pitluck S."/>
            <person name="Vogel J.P."/>
            <person name="Garvin D.F."/>
            <person name="Mockler T.C."/>
            <person name="Schmutz J."/>
            <person name="Rokhsar D."/>
            <person name="Bevan M.W."/>
        </authorList>
    </citation>
    <scope>NUCLEOTIDE SEQUENCE</scope>
    <source>
        <strain evidence="2">Bd21</strain>
    </source>
</reference>
<dbReference type="InParanoid" id="A0A0Q3LTQ6"/>
<dbReference type="AlphaFoldDB" id="A0A0Q3LTQ6"/>
<reference evidence="3" key="3">
    <citation type="submission" date="2018-08" db="UniProtKB">
        <authorList>
            <consortium name="EnsemblPlants"/>
        </authorList>
    </citation>
    <scope>IDENTIFICATION</scope>
    <source>
        <strain evidence="3">cv. Bd21</strain>
    </source>
</reference>
<dbReference type="Proteomes" id="UP000008810">
    <property type="component" value="Chromosome 3"/>
</dbReference>
<reference evidence="2 3" key="1">
    <citation type="journal article" date="2010" name="Nature">
        <title>Genome sequencing and analysis of the model grass Brachypodium distachyon.</title>
        <authorList>
            <consortium name="International Brachypodium Initiative"/>
        </authorList>
    </citation>
    <scope>NUCLEOTIDE SEQUENCE [LARGE SCALE GENOMIC DNA]</scope>
    <source>
        <strain evidence="2 3">Bd21</strain>
    </source>
</reference>
<protein>
    <submittedName>
        <fullName evidence="2 3">Uncharacterized protein</fullName>
    </submittedName>
</protein>
<keyword evidence="4" id="KW-1185">Reference proteome</keyword>
<evidence type="ECO:0000313" key="4">
    <source>
        <dbReference type="Proteomes" id="UP000008810"/>
    </source>
</evidence>
<dbReference type="EnsemblPlants" id="KQJ95813">
    <property type="protein sequence ID" value="KQJ95813"/>
    <property type="gene ID" value="BRADI_3g19185v3"/>
</dbReference>
<evidence type="ECO:0000313" key="2">
    <source>
        <dbReference type="EMBL" id="KQJ95813.1"/>
    </source>
</evidence>
<evidence type="ECO:0000313" key="3">
    <source>
        <dbReference type="EnsemblPlants" id="KQJ95813"/>
    </source>
</evidence>
<dbReference type="Gramene" id="KQJ95813">
    <property type="protein sequence ID" value="KQJ95813"/>
    <property type="gene ID" value="BRADI_3g19185v3"/>
</dbReference>
<feature type="region of interest" description="Disordered" evidence="1">
    <location>
        <begin position="1"/>
        <end position="20"/>
    </location>
</feature>
<evidence type="ECO:0000256" key="1">
    <source>
        <dbReference type="SAM" id="MobiDB-lite"/>
    </source>
</evidence>